<evidence type="ECO:0000313" key="12">
    <source>
        <dbReference type="Proteomes" id="UP001255856"/>
    </source>
</evidence>
<sequence length="477" mass="51530">MAMSTFHIFAAASLLLACSGIAAGLENLAVLRVDRQIKIKDFRTMHKTDVIYGNRGSEPVSTLTWCFPANVEPGVAVLEVAPNRDGTLLPPMQGVLIPEETNEEEGLPDDARCQRLTLPTPLAPGEQTIVAAASIVVGQLEAYPASAPAGTPPLARLLDSAAFYSPYPVEYQTLKVDLPSPPRDLEAPGIRVVKSDKAVALWLNERDNQVSVLPPFTHKPFFVQFEAGSGFALGKSVDITYTIESSGEARVDEEYSLRNMGPSVEGEWSRLDFSMTNARGQAITAFVTRGLPLPVKDLYFRDAIGNISSSVIHRDSKQNVRGSDGVLAAMLQPRFPLMGGWSTSFKFGWVERAPVEVDVASGTVSVAYRMAPAIYNVPYAYATSRIVLPAGAEVLAIDAPLSGVAHREEETYDFLSFVPRPVVVVERAWLVPETNVSVTVRYKPGSTLLPYVGIALTTLLGIVVAARLLLTSSKGTQ</sequence>
<evidence type="ECO:0000256" key="6">
    <source>
        <dbReference type="ARBA" id="ARBA00022729"/>
    </source>
</evidence>
<comment type="subunit">
    <text evidence="10">Component of the oligosaccharyltransferase (OST) complex.</text>
</comment>
<evidence type="ECO:0000256" key="2">
    <source>
        <dbReference type="ARBA" id="ARBA00004115"/>
    </source>
</evidence>
<comment type="pathway">
    <text evidence="3 10">Protein modification; protein glycosylation.</text>
</comment>
<accession>A0AAD9IIR8</accession>
<keyword evidence="8 10" id="KW-1133">Transmembrane helix</keyword>
<organism evidence="11 12">
    <name type="scientific">Prototheca wickerhamii</name>
    <dbReference type="NCBI Taxonomy" id="3111"/>
    <lineage>
        <taxon>Eukaryota</taxon>
        <taxon>Viridiplantae</taxon>
        <taxon>Chlorophyta</taxon>
        <taxon>core chlorophytes</taxon>
        <taxon>Trebouxiophyceae</taxon>
        <taxon>Chlorellales</taxon>
        <taxon>Chlorellaceae</taxon>
        <taxon>Prototheca</taxon>
    </lineage>
</organism>
<dbReference type="Pfam" id="PF04597">
    <property type="entry name" value="Ribophorin_I"/>
    <property type="match status" value="1"/>
</dbReference>
<dbReference type="GO" id="GO:0018279">
    <property type="term" value="P:protein N-linked glycosylation via asparagine"/>
    <property type="evidence" value="ECO:0007669"/>
    <property type="project" value="TreeGrafter"/>
</dbReference>
<evidence type="ECO:0000256" key="1">
    <source>
        <dbReference type="ARBA" id="ARBA00002791"/>
    </source>
</evidence>
<dbReference type="GO" id="GO:0008250">
    <property type="term" value="C:oligosaccharyltransferase complex"/>
    <property type="evidence" value="ECO:0007669"/>
    <property type="project" value="UniProtKB-UniRule"/>
</dbReference>
<reference evidence="11" key="1">
    <citation type="submission" date="2021-01" db="EMBL/GenBank/DDBJ databases">
        <authorList>
            <person name="Eckstrom K.M.E."/>
        </authorList>
    </citation>
    <scope>NUCLEOTIDE SEQUENCE</scope>
    <source>
        <strain evidence="11">UVCC 0001</strain>
    </source>
</reference>
<evidence type="ECO:0000256" key="10">
    <source>
        <dbReference type="RuleBase" id="RU361143"/>
    </source>
</evidence>
<keyword evidence="7 10" id="KW-0256">Endoplasmic reticulum</keyword>
<feature type="signal peptide" evidence="10">
    <location>
        <begin position="1"/>
        <end position="24"/>
    </location>
</feature>
<evidence type="ECO:0000256" key="9">
    <source>
        <dbReference type="ARBA" id="ARBA00023136"/>
    </source>
</evidence>
<gene>
    <name evidence="11" type="ORF">QBZ16_005200</name>
</gene>
<name>A0AAD9IIR8_PROWI</name>
<dbReference type="EMBL" id="JASFZW010000008">
    <property type="protein sequence ID" value="KAK2076972.1"/>
    <property type="molecule type" value="Genomic_DNA"/>
</dbReference>
<evidence type="ECO:0000313" key="11">
    <source>
        <dbReference type="EMBL" id="KAK2076972.1"/>
    </source>
</evidence>
<keyword evidence="5 10" id="KW-0812">Transmembrane</keyword>
<evidence type="ECO:0000256" key="8">
    <source>
        <dbReference type="ARBA" id="ARBA00022989"/>
    </source>
</evidence>
<feature type="chain" id="PRO_5041779439" description="Dolichyl-diphosphooligosaccharide--protein glycosyltransferase subunit 1" evidence="10">
    <location>
        <begin position="25"/>
        <end position="477"/>
    </location>
</feature>
<evidence type="ECO:0000256" key="4">
    <source>
        <dbReference type="ARBA" id="ARBA00008905"/>
    </source>
</evidence>
<dbReference type="Proteomes" id="UP001255856">
    <property type="component" value="Unassembled WGS sequence"/>
</dbReference>
<comment type="similarity">
    <text evidence="4 10">Belongs to the OST1 family.</text>
</comment>
<evidence type="ECO:0000256" key="3">
    <source>
        <dbReference type="ARBA" id="ARBA00004922"/>
    </source>
</evidence>
<keyword evidence="9 10" id="KW-0472">Membrane</keyword>
<protein>
    <recommendedName>
        <fullName evidence="10">Dolichyl-diphosphooligosaccharide--protein glycosyltransferase subunit 1</fullName>
    </recommendedName>
</protein>
<dbReference type="AlphaFoldDB" id="A0AAD9IIR8"/>
<proteinExistence type="inferred from homology"/>
<dbReference type="InterPro" id="IPR007676">
    <property type="entry name" value="Ribophorin_I"/>
</dbReference>
<evidence type="ECO:0000256" key="7">
    <source>
        <dbReference type="ARBA" id="ARBA00022824"/>
    </source>
</evidence>
<comment type="caution">
    <text evidence="11">The sequence shown here is derived from an EMBL/GenBank/DDBJ whole genome shotgun (WGS) entry which is preliminary data.</text>
</comment>
<comment type="function">
    <text evidence="1 10">Subunit of the oligosaccharyl transferase (OST) complex that catalyzes the initial transfer of a defined glycan (Glc(3)Man(9)GlcNAc(2) in eukaryotes) from the lipid carrier dolichol-pyrophosphate to an asparagine residue within an Asn-X-Ser/Thr consensus motif in nascent polypeptide chains, the first step in protein N-glycosylation. N-glycosylation occurs cotranslationally and the complex associates with the Sec61 complex at the channel-forming translocon complex that mediates protein translocation across the endoplasmic reticulum (ER). All subunits are required for a maximal enzyme activity.</text>
</comment>
<dbReference type="PANTHER" id="PTHR21049">
    <property type="entry name" value="RIBOPHORIN I"/>
    <property type="match status" value="1"/>
</dbReference>
<keyword evidence="6 10" id="KW-0732">Signal</keyword>
<comment type="subcellular location">
    <subcellularLocation>
        <location evidence="2 10">Endoplasmic reticulum membrane</location>
        <topology evidence="2 10">Single-pass type I membrane protein</topology>
    </subcellularLocation>
</comment>
<evidence type="ECO:0000256" key="5">
    <source>
        <dbReference type="ARBA" id="ARBA00022692"/>
    </source>
</evidence>
<dbReference type="PANTHER" id="PTHR21049:SF0">
    <property type="entry name" value="DOLICHYL-DIPHOSPHOOLIGOSACCHARIDE--PROTEIN GLYCOSYLTRANSFERASE SUBUNIT 1"/>
    <property type="match status" value="1"/>
</dbReference>
<keyword evidence="12" id="KW-1185">Reference proteome</keyword>
<feature type="transmembrane region" description="Helical" evidence="10">
    <location>
        <begin position="448"/>
        <end position="470"/>
    </location>
</feature>